<organism evidence="1">
    <name type="scientific">Mucochytrium quahogii</name>
    <dbReference type="NCBI Taxonomy" id="96639"/>
    <lineage>
        <taxon>Eukaryota</taxon>
        <taxon>Sar</taxon>
        <taxon>Stramenopiles</taxon>
        <taxon>Bigyra</taxon>
        <taxon>Labyrinthulomycetes</taxon>
        <taxon>Thraustochytrida</taxon>
        <taxon>Thraustochytriidae</taxon>
        <taxon>Mucochytrium</taxon>
    </lineage>
</organism>
<evidence type="ECO:0000313" key="1">
    <source>
        <dbReference type="EMBL" id="CAD9684275.1"/>
    </source>
</evidence>
<dbReference type="EMBL" id="HBHK01013313">
    <property type="protein sequence ID" value="CAD9684275.1"/>
    <property type="molecule type" value="Transcribed_RNA"/>
</dbReference>
<name>A0A7S2RYE9_9STRA</name>
<proteinExistence type="predicted"/>
<sequence length="211" mass="24417">MNKGMVPEEDVLVEFYKLRAIAHSCLQNDNIHKRRQSKVRFGENITWTPTVEETLEEYFCRIFQVSDDRATTSDIKALHNFLGRSARAVGFRNETMFEKHSSKFSPCDSIKWEQFSNDTHVGIDELNMILQPVKMLWFKFNEKDVALLSSAHISFPMHNFHRYPNATKCADCSLPQTQWCLACEACPVCTARDHEFGSYCILDSSRSYSEP</sequence>
<reference evidence="1" key="1">
    <citation type="submission" date="2021-01" db="EMBL/GenBank/DDBJ databases">
        <authorList>
            <person name="Corre E."/>
            <person name="Pelletier E."/>
            <person name="Niang G."/>
            <person name="Scheremetjew M."/>
            <person name="Finn R."/>
            <person name="Kale V."/>
            <person name="Holt S."/>
            <person name="Cochrane G."/>
            <person name="Meng A."/>
            <person name="Brown T."/>
            <person name="Cohen L."/>
        </authorList>
    </citation>
    <scope>NUCLEOTIDE SEQUENCE</scope>
    <source>
        <strain evidence="1">NY070348D</strain>
    </source>
</reference>
<protein>
    <submittedName>
        <fullName evidence="1">Uncharacterized protein</fullName>
    </submittedName>
</protein>
<accession>A0A7S2RYE9</accession>
<gene>
    <name evidence="1" type="ORF">QSP1433_LOCUS8374</name>
</gene>
<dbReference type="AlphaFoldDB" id="A0A7S2RYE9"/>